<dbReference type="InterPro" id="IPR029025">
    <property type="entry name" value="T3SS_substrate_exporter_C"/>
</dbReference>
<dbReference type="OrthoDB" id="9807950at2"/>
<dbReference type="SUPFAM" id="SSF160544">
    <property type="entry name" value="EscU C-terminal domain-like"/>
    <property type="match status" value="1"/>
</dbReference>
<evidence type="ECO:0000256" key="8">
    <source>
        <dbReference type="ARBA" id="ARBA00022927"/>
    </source>
</evidence>
<comment type="similarity">
    <text evidence="2">Belongs to the type III secretion exporter family.</text>
</comment>
<keyword evidence="9 14" id="KW-1133">Transmembrane helix</keyword>
<evidence type="ECO:0000313" key="16">
    <source>
        <dbReference type="Proteomes" id="UP000295510"/>
    </source>
</evidence>
<keyword evidence="4" id="KW-0813">Transport</keyword>
<evidence type="ECO:0000256" key="12">
    <source>
        <dbReference type="ARBA" id="ARBA00025078"/>
    </source>
</evidence>
<dbReference type="AlphaFoldDB" id="A0A4R6U2L2"/>
<protein>
    <recommendedName>
        <fullName evidence="3">Flagellar biosynthetic protein FlhB</fullName>
    </recommendedName>
</protein>
<dbReference type="Gene3D" id="3.40.1690.10">
    <property type="entry name" value="secretion proteins EscU"/>
    <property type="match status" value="1"/>
</dbReference>
<dbReference type="Gene3D" id="6.10.250.2080">
    <property type="match status" value="1"/>
</dbReference>
<dbReference type="FunFam" id="3.40.1690.10:FF:000001">
    <property type="entry name" value="Flagellar biosynthetic protein FlhB"/>
    <property type="match status" value="1"/>
</dbReference>
<dbReference type="InterPro" id="IPR006135">
    <property type="entry name" value="T3SS_substrate_exporter"/>
</dbReference>
<dbReference type="PANTHER" id="PTHR30531">
    <property type="entry name" value="FLAGELLAR BIOSYNTHETIC PROTEIN FLHB"/>
    <property type="match status" value="1"/>
</dbReference>
<proteinExistence type="inferred from homology"/>
<reference evidence="15 16" key="1">
    <citation type="submission" date="2019-03" db="EMBL/GenBank/DDBJ databases">
        <title>Genomic Encyclopedia of Type Strains, Phase IV (KMG-IV): sequencing the most valuable type-strain genomes for metagenomic binning, comparative biology and taxonomic classification.</title>
        <authorList>
            <person name="Goeker M."/>
        </authorList>
    </citation>
    <scope>NUCLEOTIDE SEQUENCE [LARGE SCALE GENOMIC DNA]</scope>
    <source>
        <strain evidence="15 16">DSM 19605</strain>
    </source>
</reference>
<keyword evidence="11" id="KW-1006">Bacterial flagellum protein export</keyword>
<dbReference type="GO" id="GO:0005886">
    <property type="term" value="C:plasma membrane"/>
    <property type="evidence" value="ECO:0007669"/>
    <property type="project" value="UniProtKB-SubCell"/>
</dbReference>
<dbReference type="Pfam" id="PF01312">
    <property type="entry name" value="Bac_export_2"/>
    <property type="match status" value="1"/>
</dbReference>
<gene>
    <name evidence="15" type="ORF">DFR43_11639</name>
</gene>
<dbReference type="RefSeq" id="WP_133598876.1">
    <property type="nucleotide sequence ID" value="NZ_SNYL01000016.1"/>
</dbReference>
<comment type="caution">
    <text evidence="15">The sequence shown here is derived from an EMBL/GenBank/DDBJ whole genome shotgun (WGS) entry which is preliminary data.</text>
</comment>
<evidence type="ECO:0000313" key="15">
    <source>
        <dbReference type="EMBL" id="TDQ40590.1"/>
    </source>
</evidence>
<dbReference type="PANTHER" id="PTHR30531:SF12">
    <property type="entry name" value="FLAGELLAR BIOSYNTHETIC PROTEIN FLHB"/>
    <property type="match status" value="1"/>
</dbReference>
<feature type="transmembrane region" description="Helical" evidence="14">
    <location>
        <begin position="35"/>
        <end position="53"/>
    </location>
</feature>
<evidence type="ECO:0000256" key="7">
    <source>
        <dbReference type="ARBA" id="ARBA00022795"/>
    </source>
</evidence>
<keyword evidence="15" id="KW-0966">Cell projection</keyword>
<evidence type="ECO:0000256" key="6">
    <source>
        <dbReference type="ARBA" id="ARBA00022692"/>
    </source>
</evidence>
<evidence type="ECO:0000256" key="5">
    <source>
        <dbReference type="ARBA" id="ARBA00022475"/>
    </source>
</evidence>
<evidence type="ECO:0000256" key="2">
    <source>
        <dbReference type="ARBA" id="ARBA00010690"/>
    </source>
</evidence>
<comment type="function">
    <text evidence="12">Required for formation of the rod structure in the basal body of the flagellar apparatus. Together with FliI and FliH, may constitute the export apparatus of flagellin.</text>
</comment>
<dbReference type="EMBL" id="SNYL01000016">
    <property type="protein sequence ID" value="TDQ40590.1"/>
    <property type="molecule type" value="Genomic_DNA"/>
</dbReference>
<feature type="transmembrane region" description="Helical" evidence="14">
    <location>
        <begin position="145"/>
        <end position="168"/>
    </location>
</feature>
<dbReference type="PRINTS" id="PR00950">
    <property type="entry name" value="TYPE3IMSPROT"/>
</dbReference>
<feature type="transmembrane region" description="Helical" evidence="14">
    <location>
        <begin position="88"/>
        <end position="110"/>
    </location>
</feature>
<evidence type="ECO:0000256" key="4">
    <source>
        <dbReference type="ARBA" id="ARBA00022448"/>
    </source>
</evidence>
<evidence type="ECO:0000256" key="11">
    <source>
        <dbReference type="ARBA" id="ARBA00023225"/>
    </source>
</evidence>
<keyword evidence="10 14" id="KW-0472">Membrane</keyword>
<keyword evidence="5" id="KW-1003">Cell membrane</keyword>
<evidence type="ECO:0000256" key="3">
    <source>
        <dbReference type="ARBA" id="ARBA00021622"/>
    </source>
</evidence>
<evidence type="ECO:0000256" key="1">
    <source>
        <dbReference type="ARBA" id="ARBA00004651"/>
    </source>
</evidence>
<sequence>MDSSTQDKNLPATPRRLQKARQDGQVPRAKDLSNLAVLGGGMVVLFVFVPWGYERIRQAMQLSFTFDAHSIRHPEVILENLALVLGEALLFFLPLGLIVAVGAALAQIAVGSYAWSAKPLTPELSKIGVISGFKRLFSRQQLFEVLKLIGITVMLAAVASLFVSTHLAEFGTLLLRPLESALSQLGRWFMVGVGGLLAVVLLVALIDVPLQQYLHRHRLKMSLKEVKDEHKETEGNPQIKGKLRQRQREIAQGNSVSRVPAADLVVMNPTHYAVALKYDEKTMAAPHVIAKGADLIALRIRDMAKEHQVPVLQAPMLARALYAHTEIDQQVPAALFTAVAQVLAYVYRLRAALRGEGPMPGEPPQPQVPVELDPHRGRTPAPTAR</sequence>
<keyword evidence="7" id="KW-1005">Bacterial flagellum biogenesis</keyword>
<evidence type="ECO:0000256" key="13">
    <source>
        <dbReference type="SAM" id="MobiDB-lite"/>
    </source>
</evidence>
<dbReference type="GO" id="GO:0009306">
    <property type="term" value="P:protein secretion"/>
    <property type="evidence" value="ECO:0007669"/>
    <property type="project" value="InterPro"/>
</dbReference>
<feature type="transmembrane region" description="Helical" evidence="14">
    <location>
        <begin position="188"/>
        <end position="210"/>
    </location>
</feature>
<feature type="region of interest" description="Disordered" evidence="13">
    <location>
        <begin position="1"/>
        <end position="26"/>
    </location>
</feature>
<keyword evidence="15" id="KW-0282">Flagellum</keyword>
<evidence type="ECO:0000256" key="14">
    <source>
        <dbReference type="SAM" id="Phobius"/>
    </source>
</evidence>
<evidence type="ECO:0000256" key="9">
    <source>
        <dbReference type="ARBA" id="ARBA00022989"/>
    </source>
</evidence>
<name>A0A4R6U2L2_9BURK</name>
<feature type="region of interest" description="Disordered" evidence="13">
    <location>
        <begin position="357"/>
        <end position="385"/>
    </location>
</feature>
<keyword evidence="8" id="KW-0653">Protein transport</keyword>
<evidence type="ECO:0000256" key="10">
    <source>
        <dbReference type="ARBA" id="ARBA00023136"/>
    </source>
</evidence>
<comment type="subcellular location">
    <subcellularLocation>
        <location evidence="1">Cell membrane</location>
        <topology evidence="1">Multi-pass membrane protein</topology>
    </subcellularLocation>
</comment>
<keyword evidence="16" id="KW-1185">Reference proteome</keyword>
<organism evidence="15 16">
    <name type="scientific">Tepidicella xavieri</name>
    <dbReference type="NCBI Taxonomy" id="360241"/>
    <lineage>
        <taxon>Bacteria</taxon>
        <taxon>Pseudomonadati</taxon>
        <taxon>Pseudomonadota</taxon>
        <taxon>Betaproteobacteria</taxon>
        <taxon>Burkholderiales</taxon>
        <taxon>Tepidicella</taxon>
    </lineage>
</organism>
<dbReference type="Proteomes" id="UP000295510">
    <property type="component" value="Unassembled WGS sequence"/>
</dbReference>
<keyword evidence="6 14" id="KW-0812">Transmembrane</keyword>
<dbReference type="GO" id="GO:0044781">
    <property type="term" value="P:bacterial-type flagellum organization"/>
    <property type="evidence" value="ECO:0007669"/>
    <property type="project" value="UniProtKB-KW"/>
</dbReference>
<keyword evidence="15" id="KW-0969">Cilium</keyword>
<accession>A0A4R6U2L2</accession>